<comment type="caution">
    <text evidence="1">The sequence shown here is derived from an EMBL/GenBank/DDBJ whole genome shotgun (WGS) entry which is preliminary data.</text>
</comment>
<reference evidence="1 2" key="2">
    <citation type="journal article" date="2022" name="Mol. Ecol. Resour.">
        <title>The genomes of chicory, endive, great burdock and yacon provide insights into Asteraceae paleo-polyploidization history and plant inulin production.</title>
        <authorList>
            <person name="Fan W."/>
            <person name="Wang S."/>
            <person name="Wang H."/>
            <person name="Wang A."/>
            <person name="Jiang F."/>
            <person name="Liu H."/>
            <person name="Zhao H."/>
            <person name="Xu D."/>
            <person name="Zhang Y."/>
        </authorList>
    </citation>
    <scope>NUCLEOTIDE SEQUENCE [LARGE SCALE GENOMIC DNA]</scope>
    <source>
        <strain evidence="2">cv. Niubang</strain>
    </source>
</reference>
<organism evidence="1 2">
    <name type="scientific">Arctium lappa</name>
    <name type="common">Greater burdock</name>
    <name type="synonym">Lappa major</name>
    <dbReference type="NCBI Taxonomy" id="4217"/>
    <lineage>
        <taxon>Eukaryota</taxon>
        <taxon>Viridiplantae</taxon>
        <taxon>Streptophyta</taxon>
        <taxon>Embryophyta</taxon>
        <taxon>Tracheophyta</taxon>
        <taxon>Spermatophyta</taxon>
        <taxon>Magnoliopsida</taxon>
        <taxon>eudicotyledons</taxon>
        <taxon>Gunneridae</taxon>
        <taxon>Pentapetalae</taxon>
        <taxon>asterids</taxon>
        <taxon>campanulids</taxon>
        <taxon>Asterales</taxon>
        <taxon>Asteraceae</taxon>
        <taxon>Carduoideae</taxon>
        <taxon>Cardueae</taxon>
        <taxon>Arctiinae</taxon>
        <taxon>Arctium</taxon>
    </lineage>
</organism>
<evidence type="ECO:0000313" key="1">
    <source>
        <dbReference type="EMBL" id="KAI3706528.1"/>
    </source>
</evidence>
<reference evidence="2" key="1">
    <citation type="journal article" date="2022" name="Mol. Ecol. Resour.">
        <title>The genomes of chicory, endive, great burdock and yacon provide insights into Asteraceae palaeo-polyploidization history and plant inulin production.</title>
        <authorList>
            <person name="Fan W."/>
            <person name="Wang S."/>
            <person name="Wang H."/>
            <person name="Wang A."/>
            <person name="Jiang F."/>
            <person name="Liu H."/>
            <person name="Zhao H."/>
            <person name="Xu D."/>
            <person name="Zhang Y."/>
        </authorList>
    </citation>
    <scope>NUCLEOTIDE SEQUENCE [LARGE SCALE GENOMIC DNA]</scope>
    <source>
        <strain evidence="2">cv. Niubang</strain>
    </source>
</reference>
<accession>A0ACB9A9K8</accession>
<name>A0ACB9A9K8_ARCLA</name>
<proteinExistence type="predicted"/>
<protein>
    <submittedName>
        <fullName evidence="1">Uncharacterized protein</fullName>
    </submittedName>
</protein>
<evidence type="ECO:0000313" key="2">
    <source>
        <dbReference type="Proteomes" id="UP001055879"/>
    </source>
</evidence>
<dbReference type="EMBL" id="CM042054">
    <property type="protein sequence ID" value="KAI3706528.1"/>
    <property type="molecule type" value="Genomic_DNA"/>
</dbReference>
<dbReference type="Proteomes" id="UP001055879">
    <property type="component" value="Linkage Group LG08"/>
</dbReference>
<keyword evidence="2" id="KW-1185">Reference proteome</keyword>
<sequence>MSFYFAGKSNIAGGLASLTYRREEETVARSKLHILNLPFFTQITAAGHFSSSLVDQSKDASLREYLSSYRSKDGRVQGQISIGSDCCSFHWDCSCCYI</sequence>
<gene>
    <name evidence="1" type="ORF">L6452_24331</name>
</gene>